<name>A0A0B2VFE6_TOXCA</name>
<protein>
    <submittedName>
        <fullName evidence="1">Uncharacterized protein</fullName>
    </submittedName>
</protein>
<sequence length="80" mass="9340">MHEQDQLHVHVEKNRTRIEKTDLPQIEQLNLSQHRRHDGVKNLNSINVFKSSHNFTSGGARTKKLPKSLQVIRIIEETAY</sequence>
<proteinExistence type="predicted"/>
<accession>A0A0B2VFE6</accession>
<organism evidence="1 2">
    <name type="scientific">Toxocara canis</name>
    <name type="common">Canine roundworm</name>
    <dbReference type="NCBI Taxonomy" id="6265"/>
    <lineage>
        <taxon>Eukaryota</taxon>
        <taxon>Metazoa</taxon>
        <taxon>Ecdysozoa</taxon>
        <taxon>Nematoda</taxon>
        <taxon>Chromadorea</taxon>
        <taxon>Rhabditida</taxon>
        <taxon>Spirurina</taxon>
        <taxon>Ascaridomorpha</taxon>
        <taxon>Ascaridoidea</taxon>
        <taxon>Toxocaridae</taxon>
        <taxon>Toxocara</taxon>
    </lineage>
</organism>
<dbReference type="EMBL" id="JPKZ01001765">
    <property type="protein sequence ID" value="KHN80127.1"/>
    <property type="molecule type" value="Genomic_DNA"/>
</dbReference>
<comment type="caution">
    <text evidence="1">The sequence shown here is derived from an EMBL/GenBank/DDBJ whole genome shotgun (WGS) entry which is preliminary data.</text>
</comment>
<evidence type="ECO:0000313" key="1">
    <source>
        <dbReference type="EMBL" id="KHN80127.1"/>
    </source>
</evidence>
<dbReference type="AlphaFoldDB" id="A0A0B2VFE6"/>
<evidence type="ECO:0000313" key="2">
    <source>
        <dbReference type="Proteomes" id="UP000031036"/>
    </source>
</evidence>
<dbReference type="Proteomes" id="UP000031036">
    <property type="component" value="Unassembled WGS sequence"/>
</dbReference>
<gene>
    <name evidence="1" type="ORF">Tcan_12297</name>
</gene>
<keyword evidence="2" id="KW-1185">Reference proteome</keyword>
<reference evidence="1 2" key="1">
    <citation type="submission" date="2014-11" db="EMBL/GenBank/DDBJ databases">
        <title>Genetic blueprint of the zoonotic pathogen Toxocara canis.</title>
        <authorList>
            <person name="Zhu X.-Q."/>
            <person name="Korhonen P.K."/>
            <person name="Cai H."/>
            <person name="Young N.D."/>
            <person name="Nejsum P."/>
            <person name="von Samson-Himmelstjerna G."/>
            <person name="Boag P.R."/>
            <person name="Tan P."/>
            <person name="Li Q."/>
            <person name="Min J."/>
            <person name="Yang Y."/>
            <person name="Wang X."/>
            <person name="Fang X."/>
            <person name="Hall R.S."/>
            <person name="Hofmann A."/>
            <person name="Sternberg P.W."/>
            <person name="Jex A.R."/>
            <person name="Gasser R.B."/>
        </authorList>
    </citation>
    <scope>NUCLEOTIDE SEQUENCE [LARGE SCALE GENOMIC DNA]</scope>
    <source>
        <strain evidence="1">PN_DK_2014</strain>
    </source>
</reference>